<evidence type="ECO:0000259" key="1">
    <source>
        <dbReference type="PROSITE" id="PS51725"/>
    </source>
</evidence>
<dbReference type="InterPro" id="IPR007138">
    <property type="entry name" value="ABM_dom"/>
</dbReference>
<dbReference type="InterPro" id="IPR011008">
    <property type="entry name" value="Dimeric_a/b-barrel"/>
</dbReference>
<keyword evidence="3" id="KW-1185">Reference proteome</keyword>
<dbReference type="Pfam" id="PF03992">
    <property type="entry name" value="ABM"/>
    <property type="match status" value="1"/>
</dbReference>
<accession>A0ABV1DE30</accession>
<organism evidence="2 3">
    <name type="scientific">Enterocloster hominis</name>
    <name type="common">ex Hitch et al. 2024</name>
    <dbReference type="NCBI Taxonomy" id="1917870"/>
    <lineage>
        <taxon>Bacteria</taxon>
        <taxon>Bacillati</taxon>
        <taxon>Bacillota</taxon>
        <taxon>Clostridia</taxon>
        <taxon>Lachnospirales</taxon>
        <taxon>Lachnospiraceae</taxon>
        <taxon>Enterocloster</taxon>
    </lineage>
</organism>
<reference evidence="2 3" key="1">
    <citation type="submission" date="2024-03" db="EMBL/GenBank/DDBJ databases">
        <title>Human intestinal bacterial collection.</title>
        <authorList>
            <person name="Pauvert C."/>
            <person name="Hitch T.C.A."/>
            <person name="Clavel T."/>
        </authorList>
    </citation>
    <scope>NUCLEOTIDE SEQUENCE [LARGE SCALE GENOMIC DNA]</scope>
    <source>
        <strain evidence="2 3">CLA-SR-H021</strain>
    </source>
</reference>
<gene>
    <name evidence="2" type="ORF">WMQ36_27135</name>
</gene>
<dbReference type="Proteomes" id="UP001454086">
    <property type="component" value="Unassembled WGS sequence"/>
</dbReference>
<dbReference type="RefSeq" id="WP_025487175.1">
    <property type="nucleotide sequence ID" value="NZ_JAJFDX010000005.1"/>
</dbReference>
<name>A0ABV1DE30_9FIRM</name>
<proteinExistence type="predicted"/>
<feature type="domain" description="ABM" evidence="1">
    <location>
        <begin position="3"/>
        <end position="94"/>
    </location>
</feature>
<comment type="caution">
    <text evidence="2">The sequence shown here is derived from an EMBL/GenBank/DDBJ whole genome shotgun (WGS) entry which is preliminary data.</text>
</comment>
<sequence>MSITVNIYYTGVNGNAHKFAEEMRTSGTVSKIRREDGNLRYEYFFPMDDAETVLLIDSWENQQALDRHHASPMMETITGLRMKYDLHMKVERYLSDTDKIPETDRKFIKE</sequence>
<keyword evidence="2" id="KW-0560">Oxidoreductase</keyword>
<dbReference type="PROSITE" id="PS51725">
    <property type="entry name" value="ABM"/>
    <property type="match status" value="1"/>
</dbReference>
<dbReference type="SUPFAM" id="SSF54909">
    <property type="entry name" value="Dimeric alpha+beta barrel"/>
    <property type="match status" value="1"/>
</dbReference>
<dbReference type="EMBL" id="JBBMFM010000202">
    <property type="protein sequence ID" value="MEQ2428638.1"/>
    <property type="molecule type" value="Genomic_DNA"/>
</dbReference>
<dbReference type="Gene3D" id="3.30.70.100">
    <property type="match status" value="1"/>
</dbReference>
<evidence type="ECO:0000313" key="2">
    <source>
        <dbReference type="EMBL" id="MEQ2428638.1"/>
    </source>
</evidence>
<protein>
    <submittedName>
        <fullName evidence="2">Antibiotic biosynthesis monooxygenase family protein</fullName>
    </submittedName>
</protein>
<dbReference type="GO" id="GO:0004497">
    <property type="term" value="F:monooxygenase activity"/>
    <property type="evidence" value="ECO:0007669"/>
    <property type="project" value="UniProtKB-KW"/>
</dbReference>
<evidence type="ECO:0000313" key="3">
    <source>
        <dbReference type="Proteomes" id="UP001454086"/>
    </source>
</evidence>
<keyword evidence="2" id="KW-0503">Monooxygenase</keyword>